<proteinExistence type="predicted"/>
<dbReference type="InParanoid" id="A0A1S3K914"/>
<protein>
    <submittedName>
        <fullName evidence="4">Uncharacterized protein LOC106179590</fullName>
    </submittedName>
</protein>
<keyword evidence="1" id="KW-0472">Membrane</keyword>
<dbReference type="Proteomes" id="UP000085678">
    <property type="component" value="Unplaced"/>
</dbReference>
<sequence>MYLEGNETSAIAIMNQALKADPRCMDSPTAINVTRNCSEACIQFHVSMVTVYESVNKAVNLTIHFRSCAVELLVTPGCRDMSNDAQSPLFQELSHKAVSDVHQLLPVFQFFTVVDIKGKECFCNDGDMCNKDISNLGPLPTAIPRERPPWNIIIPCVIVGIVIIVSAAIVFFWALRKGKILRADLNAWSRHIDGDNVLNEGDPEDELGATLEIKEFYYHAFISYNESAKEDKAFVKGHLIPELERRGYKIYKPDERTGKVVKRPENIGINASSRFIMIVSSQYLDMDGVNDLCGRVRNRLKDNKLRIIPIIMENFDFDHYLLQRNDGTDYTSVRKLLEQPRLKKPNEDAMDKFFDDIVDYMPKLKNKADGEGLDQERIELDVENDGNVHKRY</sequence>
<dbReference type="AlphaFoldDB" id="A0A1S3K914"/>
<feature type="domain" description="TIR" evidence="2">
    <location>
        <begin position="216"/>
        <end position="361"/>
    </location>
</feature>
<dbReference type="RefSeq" id="XP_013418756.1">
    <property type="nucleotide sequence ID" value="XM_013563302.1"/>
</dbReference>
<dbReference type="Gene3D" id="3.40.50.10140">
    <property type="entry name" value="Toll/interleukin-1 receptor homology (TIR) domain"/>
    <property type="match status" value="1"/>
</dbReference>
<gene>
    <name evidence="4" type="primary">LOC106179590</name>
</gene>
<keyword evidence="1" id="KW-0812">Transmembrane</keyword>
<evidence type="ECO:0000313" key="4">
    <source>
        <dbReference type="RefSeq" id="XP_013418756.1"/>
    </source>
</evidence>
<accession>A0A1S3K914</accession>
<dbReference type="PROSITE" id="PS50104">
    <property type="entry name" value="TIR"/>
    <property type="match status" value="1"/>
</dbReference>
<dbReference type="Pfam" id="PF13676">
    <property type="entry name" value="TIR_2"/>
    <property type="match status" value="1"/>
</dbReference>
<dbReference type="SUPFAM" id="SSF52200">
    <property type="entry name" value="Toll/Interleukin receptor TIR domain"/>
    <property type="match status" value="1"/>
</dbReference>
<dbReference type="KEGG" id="lak:106179590"/>
<dbReference type="GO" id="GO:0007165">
    <property type="term" value="P:signal transduction"/>
    <property type="evidence" value="ECO:0007669"/>
    <property type="project" value="InterPro"/>
</dbReference>
<evidence type="ECO:0000313" key="3">
    <source>
        <dbReference type="Proteomes" id="UP000085678"/>
    </source>
</evidence>
<name>A0A1S3K914_LINAN</name>
<dbReference type="InterPro" id="IPR035897">
    <property type="entry name" value="Toll_tir_struct_dom_sf"/>
</dbReference>
<reference evidence="4" key="1">
    <citation type="submission" date="2025-08" db="UniProtKB">
        <authorList>
            <consortium name="RefSeq"/>
        </authorList>
    </citation>
    <scope>IDENTIFICATION</scope>
    <source>
        <tissue evidence="4">Gonads</tissue>
    </source>
</reference>
<feature type="transmembrane region" description="Helical" evidence="1">
    <location>
        <begin position="152"/>
        <end position="175"/>
    </location>
</feature>
<dbReference type="GeneID" id="106179590"/>
<dbReference type="InterPro" id="IPR000157">
    <property type="entry name" value="TIR_dom"/>
</dbReference>
<organism evidence="3 4">
    <name type="scientific">Lingula anatina</name>
    <name type="common">Brachiopod</name>
    <name type="synonym">Lingula unguis</name>
    <dbReference type="NCBI Taxonomy" id="7574"/>
    <lineage>
        <taxon>Eukaryota</taxon>
        <taxon>Metazoa</taxon>
        <taxon>Spiralia</taxon>
        <taxon>Lophotrochozoa</taxon>
        <taxon>Brachiopoda</taxon>
        <taxon>Linguliformea</taxon>
        <taxon>Lingulata</taxon>
        <taxon>Lingulida</taxon>
        <taxon>Linguloidea</taxon>
        <taxon>Lingulidae</taxon>
        <taxon>Lingula</taxon>
    </lineage>
</organism>
<keyword evidence="3" id="KW-1185">Reference proteome</keyword>
<dbReference type="SMART" id="SM00255">
    <property type="entry name" value="TIR"/>
    <property type="match status" value="1"/>
</dbReference>
<keyword evidence="1" id="KW-1133">Transmembrane helix</keyword>
<evidence type="ECO:0000259" key="2">
    <source>
        <dbReference type="PROSITE" id="PS50104"/>
    </source>
</evidence>
<evidence type="ECO:0000256" key="1">
    <source>
        <dbReference type="SAM" id="Phobius"/>
    </source>
</evidence>